<dbReference type="InterPro" id="IPR020846">
    <property type="entry name" value="MFS_dom"/>
</dbReference>
<keyword evidence="5 7" id="KW-1133">Transmembrane helix</keyword>
<dbReference type="Pfam" id="PF07690">
    <property type="entry name" value="MFS_1"/>
    <property type="match status" value="1"/>
</dbReference>
<feature type="transmembrane region" description="Helical" evidence="7">
    <location>
        <begin position="58"/>
        <end position="76"/>
    </location>
</feature>
<feature type="transmembrane region" description="Helical" evidence="7">
    <location>
        <begin position="344"/>
        <end position="363"/>
    </location>
</feature>
<proteinExistence type="predicted"/>
<dbReference type="Gene3D" id="1.20.1250.20">
    <property type="entry name" value="MFS general substrate transporter like domains"/>
    <property type="match status" value="1"/>
</dbReference>
<evidence type="ECO:0000313" key="9">
    <source>
        <dbReference type="EMBL" id="TSJ39927.1"/>
    </source>
</evidence>
<keyword evidence="2" id="KW-0813">Transport</keyword>
<feature type="transmembrane region" description="Helical" evidence="7">
    <location>
        <begin position="174"/>
        <end position="196"/>
    </location>
</feature>
<gene>
    <name evidence="9" type="ORF">FO442_16600</name>
</gene>
<evidence type="ECO:0000256" key="4">
    <source>
        <dbReference type="ARBA" id="ARBA00022692"/>
    </source>
</evidence>
<feature type="transmembrane region" description="Helical" evidence="7">
    <location>
        <begin position="148"/>
        <end position="168"/>
    </location>
</feature>
<feature type="domain" description="Major facilitator superfamily (MFS) profile" evidence="8">
    <location>
        <begin position="22"/>
        <end position="518"/>
    </location>
</feature>
<keyword evidence="6 7" id="KW-0472">Membrane</keyword>
<evidence type="ECO:0000256" key="5">
    <source>
        <dbReference type="ARBA" id="ARBA00022989"/>
    </source>
</evidence>
<feature type="transmembrane region" description="Helical" evidence="7">
    <location>
        <begin position="314"/>
        <end position="332"/>
    </location>
</feature>
<dbReference type="PROSITE" id="PS00216">
    <property type="entry name" value="SUGAR_TRANSPORT_1"/>
    <property type="match status" value="1"/>
</dbReference>
<feature type="transmembrane region" description="Helical" evidence="7">
    <location>
        <begin position="492"/>
        <end position="513"/>
    </location>
</feature>
<dbReference type="InterPro" id="IPR004638">
    <property type="entry name" value="EmrB-like"/>
</dbReference>
<comment type="caution">
    <text evidence="9">The sequence shown here is derived from an EMBL/GenBank/DDBJ whole genome shotgun (WGS) entry which is preliminary data.</text>
</comment>
<dbReference type="Proteomes" id="UP000316008">
    <property type="component" value="Unassembled WGS sequence"/>
</dbReference>
<evidence type="ECO:0000256" key="2">
    <source>
        <dbReference type="ARBA" id="ARBA00022448"/>
    </source>
</evidence>
<feature type="transmembrane region" description="Helical" evidence="7">
    <location>
        <begin position="406"/>
        <end position="428"/>
    </location>
</feature>
<protein>
    <submittedName>
        <fullName evidence="9">DHA2 family efflux MFS transporter permease subunit</fullName>
    </submittedName>
</protein>
<feature type="transmembrane region" description="Helical" evidence="7">
    <location>
        <begin position="239"/>
        <end position="257"/>
    </location>
</feature>
<evidence type="ECO:0000256" key="6">
    <source>
        <dbReference type="ARBA" id="ARBA00023136"/>
    </source>
</evidence>
<name>A0A556MJ31_9FLAO</name>
<organism evidence="9 10">
    <name type="scientific">Fluviicola chungangensis</name>
    <dbReference type="NCBI Taxonomy" id="2597671"/>
    <lineage>
        <taxon>Bacteria</taxon>
        <taxon>Pseudomonadati</taxon>
        <taxon>Bacteroidota</taxon>
        <taxon>Flavobacteriia</taxon>
        <taxon>Flavobacteriales</taxon>
        <taxon>Crocinitomicaceae</taxon>
        <taxon>Fluviicola</taxon>
    </lineage>
</organism>
<dbReference type="InterPro" id="IPR005829">
    <property type="entry name" value="Sugar_transporter_CS"/>
</dbReference>
<evidence type="ECO:0000256" key="1">
    <source>
        <dbReference type="ARBA" id="ARBA00004651"/>
    </source>
</evidence>
<feature type="transmembrane region" description="Helical" evidence="7">
    <location>
        <begin position="278"/>
        <end position="302"/>
    </location>
</feature>
<dbReference type="EMBL" id="VLPL01000010">
    <property type="protein sequence ID" value="TSJ39927.1"/>
    <property type="molecule type" value="Genomic_DNA"/>
</dbReference>
<evidence type="ECO:0000256" key="3">
    <source>
        <dbReference type="ARBA" id="ARBA00022475"/>
    </source>
</evidence>
<dbReference type="AlphaFoldDB" id="A0A556MJ31"/>
<comment type="subcellular location">
    <subcellularLocation>
        <location evidence="1">Cell membrane</location>
        <topology evidence="1">Multi-pass membrane protein</topology>
    </subcellularLocation>
</comment>
<dbReference type="PANTHER" id="PTHR23501:SF174">
    <property type="entry name" value="MULTIDRUG EXPORT PROTEIN EMRB-RELATED"/>
    <property type="match status" value="1"/>
</dbReference>
<dbReference type="PROSITE" id="PS50850">
    <property type="entry name" value="MFS"/>
    <property type="match status" value="1"/>
</dbReference>
<dbReference type="CDD" id="cd17503">
    <property type="entry name" value="MFS_LmrB_MDR_like"/>
    <property type="match status" value="1"/>
</dbReference>
<feature type="transmembrane region" description="Helical" evidence="7">
    <location>
        <begin position="20"/>
        <end position="38"/>
    </location>
</feature>
<feature type="transmembrane region" description="Helical" evidence="7">
    <location>
        <begin position="113"/>
        <end position="136"/>
    </location>
</feature>
<keyword evidence="10" id="KW-1185">Reference proteome</keyword>
<keyword evidence="3" id="KW-1003">Cell membrane</keyword>
<dbReference type="GO" id="GO:0022857">
    <property type="term" value="F:transmembrane transporter activity"/>
    <property type="evidence" value="ECO:0007669"/>
    <property type="project" value="InterPro"/>
</dbReference>
<evidence type="ECO:0000259" key="8">
    <source>
        <dbReference type="PROSITE" id="PS50850"/>
    </source>
</evidence>
<feature type="transmembrane region" description="Helical" evidence="7">
    <location>
        <begin position="375"/>
        <end position="394"/>
    </location>
</feature>
<reference evidence="9 10" key="1">
    <citation type="submission" date="2019-07" db="EMBL/GenBank/DDBJ databases">
        <authorList>
            <person name="Huq M.A."/>
        </authorList>
    </citation>
    <scope>NUCLEOTIDE SEQUENCE [LARGE SCALE GENOMIC DNA]</scope>
    <source>
        <strain evidence="9 10">MAH-3</strain>
    </source>
</reference>
<evidence type="ECO:0000256" key="7">
    <source>
        <dbReference type="SAM" id="Phobius"/>
    </source>
</evidence>
<sequence>MSGAPSLKIPIVYPTGAEKWILVITAISCAILELLDTTIVNVSLREISGNVGATTTEIAWVVTAYAISNVIIIPLTSMLSDLFGRRNYFTGSVIVFTVASLMCGLSTNLWTLVFWRFVQGLGGGGLLSTAQSIIIGAFPPEKISTANAIFGMGLILGPTFGPTLGGYITDNFSWHWIFFVNIPIGIVATILSYRYVTNRPGAVRPKKIDWWGILFLVISVGSIQYVLEEGTAEDWFESHEITAMTIIGIASLAAFIIRELRIDYPAVNIRLYKNYNMIMGSIMNFLLGLMLFGTVFIFPLFVQISLGWTATQTGMFMIPGALCTAVAMPLVGRLLGGGMNPKTVILFGIAMTFSFVMLLSFSSPDSSEGNFYLPFVLRGFGMAFMMSPILSLAVQGLNPKDMPQAIGLANMIRQLGGSVGIALINVYLTNTNALVRGNMVGYINQYSDAVNERLQLLGQNFLSKGYDAVQAAEMANRQMEGLMTRQQMLVSYNHGFFMVACLILICVPVVFLIRYKKGAKAVVADGH</sequence>
<accession>A0A556MJ31</accession>
<evidence type="ECO:0000313" key="10">
    <source>
        <dbReference type="Proteomes" id="UP000316008"/>
    </source>
</evidence>
<dbReference type="OrthoDB" id="9807274at2"/>
<feature type="transmembrane region" description="Helical" evidence="7">
    <location>
        <begin position="208"/>
        <end position="227"/>
    </location>
</feature>
<dbReference type="RefSeq" id="WP_144334343.1">
    <property type="nucleotide sequence ID" value="NZ_VLPL01000010.1"/>
</dbReference>
<dbReference type="Gene3D" id="1.20.1720.10">
    <property type="entry name" value="Multidrug resistance protein D"/>
    <property type="match status" value="1"/>
</dbReference>
<dbReference type="InterPro" id="IPR011701">
    <property type="entry name" value="MFS"/>
</dbReference>
<feature type="transmembrane region" description="Helical" evidence="7">
    <location>
        <begin position="88"/>
        <end position="107"/>
    </location>
</feature>
<dbReference type="GO" id="GO:0005886">
    <property type="term" value="C:plasma membrane"/>
    <property type="evidence" value="ECO:0007669"/>
    <property type="project" value="UniProtKB-SubCell"/>
</dbReference>
<dbReference type="PANTHER" id="PTHR23501">
    <property type="entry name" value="MAJOR FACILITATOR SUPERFAMILY"/>
    <property type="match status" value="1"/>
</dbReference>
<dbReference type="SUPFAM" id="SSF103473">
    <property type="entry name" value="MFS general substrate transporter"/>
    <property type="match status" value="1"/>
</dbReference>
<dbReference type="NCBIfam" id="TIGR00711">
    <property type="entry name" value="efflux_EmrB"/>
    <property type="match status" value="1"/>
</dbReference>
<keyword evidence="4 7" id="KW-0812">Transmembrane</keyword>
<dbReference type="InterPro" id="IPR036259">
    <property type="entry name" value="MFS_trans_sf"/>
</dbReference>